<dbReference type="RefSeq" id="WP_161037558.1">
    <property type="nucleotide sequence ID" value="NZ_WWCM01000001.1"/>
</dbReference>
<feature type="region of interest" description="Disordered" evidence="1">
    <location>
        <begin position="111"/>
        <end position="137"/>
    </location>
</feature>
<gene>
    <name evidence="2" type="ORF">GTP27_02400</name>
</gene>
<accession>A0ABW9VHP9</accession>
<feature type="compositionally biased region" description="Polar residues" evidence="1">
    <location>
        <begin position="125"/>
        <end position="137"/>
    </location>
</feature>
<evidence type="ECO:0000313" key="2">
    <source>
        <dbReference type="EMBL" id="MYM38170.1"/>
    </source>
</evidence>
<protein>
    <recommendedName>
        <fullName evidence="4">Phasin domain-containing protein</fullName>
    </recommendedName>
</protein>
<organism evidence="2 3">
    <name type="scientific">Duganella qianjiadongensis</name>
    <dbReference type="NCBI Taxonomy" id="2692176"/>
    <lineage>
        <taxon>Bacteria</taxon>
        <taxon>Pseudomonadati</taxon>
        <taxon>Pseudomonadota</taxon>
        <taxon>Betaproteobacteria</taxon>
        <taxon>Burkholderiales</taxon>
        <taxon>Oxalobacteraceae</taxon>
        <taxon>Telluria group</taxon>
        <taxon>Duganella</taxon>
    </lineage>
</organism>
<evidence type="ECO:0000256" key="1">
    <source>
        <dbReference type="SAM" id="MobiDB-lite"/>
    </source>
</evidence>
<proteinExistence type="predicted"/>
<comment type="caution">
    <text evidence="2">The sequence shown here is derived from an EMBL/GenBank/DDBJ whole genome shotgun (WGS) entry which is preliminary data.</text>
</comment>
<reference evidence="2 3" key="1">
    <citation type="submission" date="2019-12" db="EMBL/GenBank/DDBJ databases">
        <title>Novel species isolated from a subtropical stream in China.</title>
        <authorList>
            <person name="Lu H."/>
        </authorList>
    </citation>
    <scope>NUCLEOTIDE SEQUENCE [LARGE SCALE GENOMIC DNA]</scope>
    <source>
        <strain evidence="2 3">CY13W</strain>
    </source>
</reference>
<evidence type="ECO:0008006" key="4">
    <source>
        <dbReference type="Google" id="ProtNLM"/>
    </source>
</evidence>
<dbReference type="EMBL" id="WWCM01000001">
    <property type="protein sequence ID" value="MYM38170.1"/>
    <property type="molecule type" value="Genomic_DNA"/>
</dbReference>
<name>A0ABW9VHP9_9BURK</name>
<keyword evidence="3" id="KW-1185">Reference proteome</keyword>
<evidence type="ECO:0000313" key="3">
    <source>
        <dbReference type="Proteomes" id="UP000478090"/>
    </source>
</evidence>
<sequence>MPSNPQPPLPAPAYEQIINLYQQLGQHIITSMQRLSELHLQLGRDLLAELGDSHGRWLAGKQAGDWSSVLLPPLQPWQHYQQQLVDILSMTHSGMLQTAHEHLTAMERKLEQASKRASNAAPRASVQSTVAASRTHH</sequence>
<dbReference type="Proteomes" id="UP000478090">
    <property type="component" value="Unassembled WGS sequence"/>
</dbReference>